<name>A0A7R9K685_TIMGE</name>
<accession>A0A7R9K685</accession>
<dbReference type="SMART" id="SM00078">
    <property type="entry name" value="IlGF"/>
    <property type="match status" value="1"/>
</dbReference>
<dbReference type="PANTHER" id="PTHR13647:SF4">
    <property type="entry name" value="INSULIN-LIKE PEPTIDE 1-RELATED"/>
    <property type="match status" value="1"/>
</dbReference>
<dbReference type="Pfam" id="PF00049">
    <property type="entry name" value="Insulin"/>
    <property type="match status" value="1"/>
</dbReference>
<evidence type="ECO:0000256" key="6">
    <source>
        <dbReference type="RuleBase" id="RU000406"/>
    </source>
</evidence>
<dbReference type="CDD" id="cd04366">
    <property type="entry name" value="IlGF_insulin_bombyxin_like"/>
    <property type="match status" value="1"/>
</dbReference>
<keyword evidence="4" id="KW-0732">Signal</keyword>
<gene>
    <name evidence="8" type="ORF">TGEB3V08_LOCUS9840</name>
</gene>
<evidence type="ECO:0000313" key="8">
    <source>
        <dbReference type="EMBL" id="CAD7606412.1"/>
    </source>
</evidence>
<dbReference type="GO" id="GO:0005179">
    <property type="term" value="F:hormone activity"/>
    <property type="evidence" value="ECO:0007669"/>
    <property type="project" value="InterPro"/>
</dbReference>
<evidence type="ECO:0000256" key="1">
    <source>
        <dbReference type="ARBA" id="ARBA00009034"/>
    </source>
</evidence>
<proteinExistence type="inferred from homology"/>
<dbReference type="InterPro" id="IPR036438">
    <property type="entry name" value="Insulin-like_sf"/>
</dbReference>
<feature type="domain" description="Insulin-like" evidence="7">
    <location>
        <begin position="44"/>
        <end position="138"/>
    </location>
</feature>
<dbReference type="InterPro" id="IPR022353">
    <property type="entry name" value="Insulin_CS"/>
</dbReference>
<keyword evidence="3" id="KW-0165">Cleavage on pair of basic residues</keyword>
<evidence type="ECO:0000256" key="2">
    <source>
        <dbReference type="ARBA" id="ARBA00011207"/>
    </source>
</evidence>
<evidence type="ECO:0000259" key="7">
    <source>
        <dbReference type="SMART" id="SM00078"/>
    </source>
</evidence>
<dbReference type="SUPFAM" id="SSF56994">
    <property type="entry name" value="Insulin-like"/>
    <property type="match status" value="1"/>
</dbReference>
<evidence type="ECO:0000256" key="3">
    <source>
        <dbReference type="ARBA" id="ARBA00022685"/>
    </source>
</evidence>
<dbReference type="InterPro" id="IPR016179">
    <property type="entry name" value="Insulin-like"/>
</dbReference>
<dbReference type="PANTHER" id="PTHR13647">
    <property type="entry name" value="INSULIN-LIKE PEPTIDE 2-RELATED"/>
    <property type="match status" value="1"/>
</dbReference>
<organism evidence="8">
    <name type="scientific">Timema genevievae</name>
    <name type="common">Walking stick</name>
    <dbReference type="NCBI Taxonomy" id="629358"/>
    <lineage>
        <taxon>Eukaryota</taxon>
        <taxon>Metazoa</taxon>
        <taxon>Ecdysozoa</taxon>
        <taxon>Arthropoda</taxon>
        <taxon>Hexapoda</taxon>
        <taxon>Insecta</taxon>
        <taxon>Pterygota</taxon>
        <taxon>Neoptera</taxon>
        <taxon>Polyneoptera</taxon>
        <taxon>Phasmatodea</taxon>
        <taxon>Timematodea</taxon>
        <taxon>Timematoidea</taxon>
        <taxon>Timematidae</taxon>
        <taxon>Timema</taxon>
    </lineage>
</organism>
<sequence>MLIFMWGEEMLKQCFWLTILSMVCLSTFAFSSDYTYQIMEKRRIQKCTSNLANFLHALCNGTYNSMLKYDKKSEPDSMMNREDYWLRPTSEEEYNVPFRTLSEEMMVPVSYRRLKRGPGIVDECCKQSCTLDTMRSYCGR</sequence>
<dbReference type="Gene3D" id="1.10.100.10">
    <property type="entry name" value="Insulin-like"/>
    <property type="match status" value="1"/>
</dbReference>
<comment type="subunit">
    <text evidence="2">Heterodimer of a B chain and an A chain linked by two disulfide bonds.</text>
</comment>
<comment type="similarity">
    <text evidence="1 6">Belongs to the insulin family.</text>
</comment>
<dbReference type="EMBL" id="OE844881">
    <property type="protein sequence ID" value="CAD7606412.1"/>
    <property type="molecule type" value="Genomic_DNA"/>
</dbReference>
<dbReference type="InterPro" id="IPR022352">
    <property type="entry name" value="Ins/IGF/rlx"/>
</dbReference>
<reference evidence="8" key="1">
    <citation type="submission" date="2020-11" db="EMBL/GenBank/DDBJ databases">
        <authorList>
            <person name="Tran Van P."/>
        </authorList>
    </citation>
    <scope>NUCLEOTIDE SEQUENCE</scope>
</reference>
<dbReference type="PROSITE" id="PS00262">
    <property type="entry name" value="INSULIN"/>
    <property type="match status" value="1"/>
</dbReference>
<evidence type="ECO:0000256" key="4">
    <source>
        <dbReference type="ARBA" id="ARBA00022729"/>
    </source>
</evidence>
<evidence type="ECO:0000256" key="5">
    <source>
        <dbReference type="ARBA" id="ARBA00023157"/>
    </source>
</evidence>
<keyword evidence="6" id="KW-0964">Secreted</keyword>
<comment type="subcellular location">
    <subcellularLocation>
        <location evidence="6">Secreted</location>
    </subcellularLocation>
</comment>
<dbReference type="PRINTS" id="PR00276">
    <property type="entry name" value="INSULINFAMLY"/>
</dbReference>
<keyword evidence="5" id="KW-1015">Disulfide bond</keyword>
<dbReference type="AlphaFoldDB" id="A0A7R9K685"/>
<protein>
    <recommendedName>
        <fullName evidence="7">Insulin-like domain-containing protein</fullName>
    </recommendedName>
</protein>
<dbReference type="GO" id="GO:0005576">
    <property type="term" value="C:extracellular region"/>
    <property type="evidence" value="ECO:0007669"/>
    <property type="project" value="UniProtKB-SubCell"/>
</dbReference>